<comment type="caution">
    <text evidence="7">The sequence shown here is derived from an EMBL/GenBank/DDBJ whole genome shotgun (WGS) entry which is preliminary data.</text>
</comment>
<organism evidence="7 8">
    <name type="scientific">Meganyctiphanes norvegica</name>
    <name type="common">Northern krill</name>
    <name type="synonym">Thysanopoda norvegica</name>
    <dbReference type="NCBI Taxonomy" id="48144"/>
    <lineage>
        <taxon>Eukaryota</taxon>
        <taxon>Metazoa</taxon>
        <taxon>Ecdysozoa</taxon>
        <taxon>Arthropoda</taxon>
        <taxon>Crustacea</taxon>
        <taxon>Multicrustacea</taxon>
        <taxon>Malacostraca</taxon>
        <taxon>Eumalacostraca</taxon>
        <taxon>Eucarida</taxon>
        <taxon>Euphausiacea</taxon>
        <taxon>Euphausiidae</taxon>
        <taxon>Meganyctiphanes</taxon>
    </lineage>
</organism>
<keyword evidence="2 4" id="KW-0728">SH3 domain</keyword>
<dbReference type="PANTHER" id="PTHR47174:SF3">
    <property type="entry name" value="BRIDGING INTEGRATOR 3"/>
    <property type="match status" value="1"/>
</dbReference>
<feature type="compositionally biased region" description="Low complexity" evidence="5">
    <location>
        <begin position="295"/>
        <end position="305"/>
    </location>
</feature>
<feature type="region of interest" description="Disordered" evidence="5">
    <location>
        <begin position="473"/>
        <end position="499"/>
    </location>
</feature>
<evidence type="ECO:0000313" key="8">
    <source>
        <dbReference type="Proteomes" id="UP001497623"/>
    </source>
</evidence>
<evidence type="ECO:0000256" key="4">
    <source>
        <dbReference type="PROSITE-ProRule" id="PRU00192"/>
    </source>
</evidence>
<gene>
    <name evidence="7" type="ORF">MNOR_LOCUS17753</name>
</gene>
<evidence type="ECO:0000256" key="3">
    <source>
        <dbReference type="ARBA" id="ARBA00022490"/>
    </source>
</evidence>
<dbReference type="InterPro" id="IPR001452">
    <property type="entry name" value="SH3_domain"/>
</dbReference>
<accession>A0AAV2QYA2</accession>
<evidence type="ECO:0000313" key="7">
    <source>
        <dbReference type="EMBL" id="CAL4104341.1"/>
    </source>
</evidence>
<feature type="domain" description="SH3" evidence="6">
    <location>
        <begin position="407"/>
        <end position="466"/>
    </location>
</feature>
<dbReference type="EMBL" id="CAXKWB010012360">
    <property type="protein sequence ID" value="CAL4104341.1"/>
    <property type="molecule type" value="Genomic_DNA"/>
</dbReference>
<name>A0AAV2QYA2_MEGNR</name>
<dbReference type="GO" id="GO:0006897">
    <property type="term" value="P:endocytosis"/>
    <property type="evidence" value="ECO:0007669"/>
    <property type="project" value="InterPro"/>
</dbReference>
<dbReference type="PROSITE" id="PS50002">
    <property type="entry name" value="SH3"/>
    <property type="match status" value="2"/>
</dbReference>
<dbReference type="SUPFAM" id="SSF50044">
    <property type="entry name" value="SH3-domain"/>
    <property type="match status" value="2"/>
</dbReference>
<dbReference type="GO" id="GO:0008289">
    <property type="term" value="F:lipid binding"/>
    <property type="evidence" value="ECO:0007669"/>
    <property type="project" value="TreeGrafter"/>
</dbReference>
<reference evidence="7 8" key="1">
    <citation type="submission" date="2024-05" db="EMBL/GenBank/DDBJ databases">
        <authorList>
            <person name="Wallberg A."/>
        </authorList>
    </citation>
    <scope>NUCLEOTIDE SEQUENCE [LARGE SCALE GENOMIC DNA]</scope>
</reference>
<dbReference type="Pfam" id="PF00018">
    <property type="entry name" value="SH3_1"/>
    <property type="match status" value="2"/>
</dbReference>
<feature type="compositionally biased region" description="Low complexity" evidence="5">
    <location>
        <begin position="121"/>
        <end position="130"/>
    </location>
</feature>
<evidence type="ECO:0000256" key="2">
    <source>
        <dbReference type="ARBA" id="ARBA00022443"/>
    </source>
</evidence>
<protein>
    <recommendedName>
        <fullName evidence="6">SH3 domain-containing protein</fullName>
    </recommendedName>
</protein>
<dbReference type="PANTHER" id="PTHR47174">
    <property type="entry name" value="BRIDGING INTEGRATOR 3"/>
    <property type="match status" value="1"/>
</dbReference>
<evidence type="ECO:0000256" key="5">
    <source>
        <dbReference type="SAM" id="MobiDB-lite"/>
    </source>
</evidence>
<comment type="subcellular location">
    <subcellularLocation>
        <location evidence="1">Cytoplasm</location>
    </subcellularLocation>
</comment>
<feature type="domain" description="SH3" evidence="6">
    <location>
        <begin position="506"/>
        <end position="565"/>
    </location>
</feature>
<dbReference type="GO" id="GO:0051666">
    <property type="term" value="P:actin cortical patch localization"/>
    <property type="evidence" value="ECO:0007669"/>
    <property type="project" value="InterPro"/>
</dbReference>
<dbReference type="Proteomes" id="UP001497623">
    <property type="component" value="Unassembled WGS sequence"/>
</dbReference>
<dbReference type="AlphaFoldDB" id="A0AAV2QYA2"/>
<dbReference type="GO" id="GO:0005737">
    <property type="term" value="C:cytoplasm"/>
    <property type="evidence" value="ECO:0007669"/>
    <property type="project" value="UniProtKB-SubCell"/>
</dbReference>
<evidence type="ECO:0000259" key="6">
    <source>
        <dbReference type="PROSITE" id="PS50002"/>
    </source>
</evidence>
<dbReference type="GO" id="GO:0097320">
    <property type="term" value="P:plasma membrane tubulation"/>
    <property type="evidence" value="ECO:0007669"/>
    <property type="project" value="TreeGrafter"/>
</dbReference>
<dbReference type="SMART" id="SM00326">
    <property type="entry name" value="SH3"/>
    <property type="match status" value="2"/>
</dbReference>
<feature type="compositionally biased region" description="Low complexity" evidence="5">
    <location>
        <begin position="152"/>
        <end position="171"/>
    </location>
</feature>
<dbReference type="CDD" id="cd00174">
    <property type="entry name" value="SH3"/>
    <property type="match status" value="1"/>
</dbReference>
<feature type="region of interest" description="Disordered" evidence="5">
    <location>
        <begin position="1"/>
        <end position="175"/>
    </location>
</feature>
<feature type="compositionally biased region" description="Low complexity" evidence="5">
    <location>
        <begin position="485"/>
        <end position="499"/>
    </location>
</feature>
<sequence length="570" mass="61016">ISDFRPVRKAPPPPRPHSSASARYASEDFLIIDVNDNLRSKTPQPRNHNGMPRCSSQPTMQKKKAPPPRPPPPKVNPSQKTQAHHNGSRNFSVKSGSVMGGVLGKLRGPPPRPKASHVHQTTSAPSTPSSEACLIKFDSPPDSPNMRSGSDGLSLNSFGSEGSSGNHSSGFDDSFDPFGSIQEPVYGFVGGKKLNNTLAYGGPPLGFQQPDIFSSSNNKSTVNSNFNGNGTVDPFGDVPQQENLLDSQDPFELIAKRIEAPMAPPPELPLNTSQPVSITNNIGQGINWNTTQTSTIQQTSVQQPMQPQPTAPPLQQASQIQSAADTKPKTSFRATIIRPKAAVTGNQVASAGGSDISRELSGMDLNTTSTKPLGLPSSIGWDSSIVEQTIQEEPPPLPPRPEEEGDEDSPYGVAEFDFEGTQQDDLGFKVGNTIQLLYRVSEDWLFGRCGHSEGMFPQSFIKIVVPLAGEAVPDQASNSSTPTNTPAIDTPTTDSTSTTSAARIGTATNIVTALYTFMAEQHGDLTIYEGDDIKIIGRISDEWLLGESSGRKGQFPANFIENVPDDLPQI</sequence>
<dbReference type="InterPro" id="IPR046982">
    <property type="entry name" value="BIN3/RVS161-like"/>
</dbReference>
<dbReference type="InterPro" id="IPR036028">
    <property type="entry name" value="SH3-like_dom_sf"/>
</dbReference>
<feature type="region of interest" description="Disordered" evidence="5">
    <location>
        <begin position="295"/>
        <end position="329"/>
    </location>
</feature>
<dbReference type="GO" id="GO:0015629">
    <property type="term" value="C:actin cytoskeleton"/>
    <property type="evidence" value="ECO:0007669"/>
    <property type="project" value="TreeGrafter"/>
</dbReference>
<proteinExistence type="predicted"/>
<evidence type="ECO:0000256" key="1">
    <source>
        <dbReference type="ARBA" id="ARBA00004496"/>
    </source>
</evidence>
<dbReference type="PRINTS" id="PR00499">
    <property type="entry name" value="P67PHOX"/>
</dbReference>
<feature type="compositionally biased region" description="Polar residues" evidence="5">
    <location>
        <begin position="475"/>
        <end position="484"/>
    </location>
</feature>
<feature type="non-terminal residue" evidence="7">
    <location>
        <position position="1"/>
    </location>
</feature>
<dbReference type="Gene3D" id="2.30.30.40">
    <property type="entry name" value="SH3 Domains"/>
    <property type="match status" value="2"/>
</dbReference>
<keyword evidence="8" id="KW-1185">Reference proteome</keyword>
<keyword evidence="3" id="KW-0963">Cytoplasm</keyword>